<organism evidence="2 3">
    <name type="scientific">Tigriopus californicus</name>
    <name type="common">Marine copepod</name>
    <dbReference type="NCBI Taxonomy" id="6832"/>
    <lineage>
        <taxon>Eukaryota</taxon>
        <taxon>Metazoa</taxon>
        <taxon>Ecdysozoa</taxon>
        <taxon>Arthropoda</taxon>
        <taxon>Crustacea</taxon>
        <taxon>Multicrustacea</taxon>
        <taxon>Hexanauplia</taxon>
        <taxon>Copepoda</taxon>
        <taxon>Harpacticoida</taxon>
        <taxon>Harpacticidae</taxon>
        <taxon>Tigriopus</taxon>
    </lineage>
</organism>
<dbReference type="Proteomes" id="UP000318571">
    <property type="component" value="Chromosome 9"/>
</dbReference>
<dbReference type="AlphaFoldDB" id="A0A553P0C5"/>
<feature type="region of interest" description="Disordered" evidence="1">
    <location>
        <begin position="171"/>
        <end position="196"/>
    </location>
</feature>
<evidence type="ECO:0000313" key="2">
    <source>
        <dbReference type="EMBL" id="TRY71123.1"/>
    </source>
</evidence>
<protein>
    <submittedName>
        <fullName evidence="2">Uncharacterized protein</fullName>
    </submittedName>
</protein>
<gene>
    <name evidence="2" type="ORF">TCAL_17309</name>
</gene>
<feature type="compositionally biased region" description="Basic and acidic residues" evidence="1">
    <location>
        <begin position="1"/>
        <end position="16"/>
    </location>
</feature>
<feature type="compositionally biased region" description="Low complexity" evidence="1">
    <location>
        <begin position="171"/>
        <end position="182"/>
    </location>
</feature>
<reference evidence="2 3" key="1">
    <citation type="journal article" date="2018" name="Nat. Ecol. Evol.">
        <title>Genomic signatures of mitonuclear coevolution across populations of Tigriopus californicus.</title>
        <authorList>
            <person name="Barreto F.S."/>
            <person name="Watson E.T."/>
            <person name="Lima T.G."/>
            <person name="Willett C.S."/>
            <person name="Edmands S."/>
            <person name="Li W."/>
            <person name="Burton R.S."/>
        </authorList>
    </citation>
    <scope>NUCLEOTIDE SEQUENCE [LARGE SCALE GENOMIC DNA]</scope>
    <source>
        <strain evidence="2 3">San Diego</strain>
    </source>
</reference>
<accession>A0A553P0C5</accession>
<sequence>MFSTKDTNEPTQDERVFQGQNLLHPGDERSRAGANTTIVSEESQDDFDEDDEVDLFPGGLELPAIRSPRGSIHSIMSGSSCNSRRNSACSGCSQGSNASTISWTSLQALRIAAAKARSTSLPQPNTMLEYSLFLSESKVDDANSQLPKNEYRYLAVSPDVMFQTKRDQYQQLQQQQQQQQQQPARPTSCGKSSLVPGLHDQRHLAVSPDVMFQTKRDQYQQLQQQQQQQQQQPARPTSCGRGRRNKPLCKLASFEVVDDSDHSTPSPDILNLKRGSWCSNRNFRRGGGEAPKRKGSVCRIRQTKSSQALNLKGMRSRSMSLPQTVSIDPNLGYASLEGFKGLMDHKFFFYPDPLASPEYPINQEGGFDETLSSNLIMKGMSSKLISRSMERKVKVPKVGLCS</sequence>
<feature type="compositionally biased region" description="Low complexity" evidence="1">
    <location>
        <begin position="219"/>
        <end position="232"/>
    </location>
</feature>
<dbReference type="EMBL" id="VCGU01000009">
    <property type="protein sequence ID" value="TRY71123.1"/>
    <property type="molecule type" value="Genomic_DNA"/>
</dbReference>
<keyword evidence="3" id="KW-1185">Reference proteome</keyword>
<comment type="caution">
    <text evidence="2">The sequence shown here is derived from an EMBL/GenBank/DDBJ whole genome shotgun (WGS) entry which is preliminary data.</text>
</comment>
<evidence type="ECO:0000256" key="1">
    <source>
        <dbReference type="SAM" id="MobiDB-lite"/>
    </source>
</evidence>
<evidence type="ECO:0000313" key="3">
    <source>
        <dbReference type="Proteomes" id="UP000318571"/>
    </source>
</evidence>
<feature type="region of interest" description="Disordered" evidence="1">
    <location>
        <begin position="215"/>
        <end position="244"/>
    </location>
</feature>
<proteinExistence type="predicted"/>
<feature type="region of interest" description="Disordered" evidence="1">
    <location>
        <begin position="1"/>
        <end position="50"/>
    </location>
</feature>
<name>A0A553P0C5_TIGCA</name>